<reference evidence="1" key="1">
    <citation type="submission" date="2022-07" db="EMBL/GenBank/DDBJ databases">
        <title>Parvularcula maris sp. nov., an algicidal bacterium isolated from seawater.</title>
        <authorList>
            <person name="Li F."/>
        </authorList>
    </citation>
    <scope>NUCLEOTIDE SEQUENCE</scope>
    <source>
        <strain evidence="1">BGMRC 0090</strain>
    </source>
</reference>
<evidence type="ECO:0000313" key="2">
    <source>
        <dbReference type="Proteomes" id="UP001142610"/>
    </source>
</evidence>
<dbReference type="EMBL" id="JANIBC010000003">
    <property type="protein sequence ID" value="MCQ8185031.1"/>
    <property type="molecule type" value="Genomic_DNA"/>
</dbReference>
<sequence length="167" mass="18341">MTLDTIGFQGIEADPIDMIESLAHAKDLDAQRVDDTEVHLCLAGSWRDISLWFSWREEAGVLQVGAPLEIKVPPIRKPEVLKLMAQINERLWLGHFDLWEEDGSLVYRNGAVLEPGHGISAGQAEALLRGARDAFEQFYPAFNYVVWGGKDASEAIAAAVLQPAGTA</sequence>
<evidence type="ECO:0000313" key="1">
    <source>
        <dbReference type="EMBL" id="MCQ8185031.1"/>
    </source>
</evidence>
<organism evidence="1 2">
    <name type="scientific">Parvularcula maris</name>
    <dbReference type="NCBI Taxonomy" id="2965077"/>
    <lineage>
        <taxon>Bacteria</taxon>
        <taxon>Pseudomonadati</taxon>
        <taxon>Pseudomonadota</taxon>
        <taxon>Alphaproteobacteria</taxon>
        <taxon>Parvularculales</taxon>
        <taxon>Parvularculaceae</taxon>
        <taxon>Parvularcula</taxon>
    </lineage>
</organism>
<dbReference type="CDD" id="cd17033">
    <property type="entry name" value="DR1245-like"/>
    <property type="match status" value="1"/>
</dbReference>
<name>A0A9X2L8H5_9PROT</name>
<dbReference type="Pfam" id="PF10722">
    <property type="entry name" value="YbjN"/>
    <property type="match status" value="1"/>
</dbReference>
<dbReference type="Proteomes" id="UP001142610">
    <property type="component" value="Unassembled WGS sequence"/>
</dbReference>
<comment type="caution">
    <text evidence="1">The sequence shown here is derived from an EMBL/GenBank/DDBJ whole genome shotgun (WGS) entry which is preliminary data.</text>
</comment>
<proteinExistence type="predicted"/>
<protein>
    <submittedName>
        <fullName evidence="1">YbjN domain-containing protein</fullName>
    </submittedName>
</protein>
<dbReference type="InterPro" id="IPR019660">
    <property type="entry name" value="Put_sensory_transdc_reg_YbjN"/>
</dbReference>
<dbReference type="AlphaFoldDB" id="A0A9X2L8H5"/>
<accession>A0A9X2L8H5</accession>
<gene>
    <name evidence="1" type="ORF">NOG11_06465</name>
</gene>
<dbReference type="RefSeq" id="WP_256618891.1">
    <property type="nucleotide sequence ID" value="NZ_JANIBC010000003.1"/>
</dbReference>
<keyword evidence="2" id="KW-1185">Reference proteome</keyword>